<dbReference type="EMBL" id="UINC01129307">
    <property type="protein sequence ID" value="SVD09602.1"/>
    <property type="molecule type" value="Genomic_DNA"/>
</dbReference>
<protein>
    <submittedName>
        <fullName evidence="1">Uncharacterized protein</fullName>
    </submittedName>
</protein>
<sequence>MAEDSREHNLLNESISIRDQLDAKIDIVHFNPKYAGEMSILLIE</sequence>
<dbReference type="AlphaFoldDB" id="A0A382SJ62"/>
<organism evidence="1">
    <name type="scientific">marine metagenome</name>
    <dbReference type="NCBI Taxonomy" id="408172"/>
    <lineage>
        <taxon>unclassified sequences</taxon>
        <taxon>metagenomes</taxon>
        <taxon>ecological metagenomes</taxon>
    </lineage>
</organism>
<reference evidence="1" key="1">
    <citation type="submission" date="2018-05" db="EMBL/GenBank/DDBJ databases">
        <authorList>
            <person name="Lanie J.A."/>
            <person name="Ng W.-L."/>
            <person name="Kazmierczak K.M."/>
            <person name="Andrzejewski T.M."/>
            <person name="Davidsen T.M."/>
            <person name="Wayne K.J."/>
            <person name="Tettelin H."/>
            <person name="Glass J.I."/>
            <person name="Rusch D."/>
            <person name="Podicherti R."/>
            <person name="Tsui H.-C.T."/>
            <person name="Winkler M.E."/>
        </authorList>
    </citation>
    <scope>NUCLEOTIDE SEQUENCE</scope>
</reference>
<gene>
    <name evidence="1" type="ORF">METZ01_LOCUS362456</name>
</gene>
<proteinExistence type="predicted"/>
<name>A0A382SJ62_9ZZZZ</name>
<evidence type="ECO:0000313" key="1">
    <source>
        <dbReference type="EMBL" id="SVD09602.1"/>
    </source>
</evidence>
<accession>A0A382SJ62</accession>